<name>A0ACD1FYB1_9EURO</name>
<reference evidence="1" key="1">
    <citation type="submission" date="2018-02" db="EMBL/GenBank/DDBJ databases">
        <title>The genomes of Aspergillus section Nigri reveals drivers in fungal speciation.</title>
        <authorList>
            <consortium name="DOE Joint Genome Institute"/>
            <person name="Vesth T.C."/>
            <person name="Nybo J."/>
            <person name="Theobald S."/>
            <person name="Brandl J."/>
            <person name="Frisvad J.C."/>
            <person name="Nielsen K.F."/>
            <person name="Lyhne E.K."/>
            <person name="Kogle M.E."/>
            <person name="Kuo A."/>
            <person name="Riley R."/>
            <person name="Clum A."/>
            <person name="Nolan M."/>
            <person name="Lipzen A."/>
            <person name="Salamov A."/>
            <person name="Henrissat B."/>
            <person name="Wiebenga A."/>
            <person name="De vries R.P."/>
            <person name="Grigoriev I.V."/>
            <person name="Mortensen U.H."/>
            <person name="Andersen M.R."/>
            <person name="Baker S.E."/>
        </authorList>
    </citation>
    <scope>NUCLEOTIDE SEQUENCE</scope>
    <source>
        <strain evidence="1">CBS 621.78</strain>
    </source>
</reference>
<organism evidence="1 2">
    <name type="scientific">Aspergillus brunneoviolaceus CBS 621.78</name>
    <dbReference type="NCBI Taxonomy" id="1450534"/>
    <lineage>
        <taxon>Eukaryota</taxon>
        <taxon>Fungi</taxon>
        <taxon>Dikarya</taxon>
        <taxon>Ascomycota</taxon>
        <taxon>Pezizomycotina</taxon>
        <taxon>Eurotiomycetes</taxon>
        <taxon>Eurotiomycetidae</taxon>
        <taxon>Eurotiales</taxon>
        <taxon>Aspergillaceae</taxon>
        <taxon>Aspergillus</taxon>
        <taxon>Aspergillus subgen. Circumdati</taxon>
    </lineage>
</organism>
<accession>A0ACD1FYB1</accession>
<evidence type="ECO:0000313" key="1">
    <source>
        <dbReference type="EMBL" id="RAH41942.1"/>
    </source>
</evidence>
<keyword evidence="2" id="KW-1185">Reference proteome</keyword>
<gene>
    <name evidence="1" type="ORF">BO95DRAFT_435390</name>
</gene>
<sequence>MAHTQPSPTGGVTPHHGHLAAHPQVNGHLPLQSQSQKGPPLTTAQKIAALNEQVWLQIGALTELMGDLDGAMNAFEQALRHNQWSIPAMNAISCILRTKEQFPKAIEYLQNILKLDPTSGETWGSLGHCHLMMDNLQEAYTSYQQALYHLRDPKVGNRLNIVDHTNRDTDERQEPKLWYGIGILYDRYGSLDHAEEAFSQVMRMAPDFEKANEIYFRLGIIYKQQQKFNQSLECFKYIVTDPPRPLTEEDIWFQIGHVHEQQKDLIQPQFDAAQQAYRRVLDRDPNHAKVLQQLGWLYHQQSNNYASQEKAIEYLEKSVSADNTDAQSWYLLGRCYMSQAKYPKAYEAYQQAVYRDGRNPTFWCSIGVLYYQINQYRDALDAYSRAIRLNPYISEVWYDLGTLYESCNNQIADALDAYGRAADLDPTNVHIKARLQLLQSQLSGSGQSNGPAPQPQDVHPQAYQAPGVGAPPAPQWGAPAPTGGPPPQAPAPPRQIADWNRGINEVQSQVQAQAANGFDHRDALRAPSSLQQPSPRQEPGRVFPDAVRPQPAVRSPKTTLPGGPNAYGPGHTLPQLANPNVPASDRTPGAAAAFSSATRGPLPPAPAAPPAPGAANGAPTPGGTLPPYHRPFTPPTEIRPLRDERPSSPGSTYPHQQYHHGPTVPPSGTGIAGGAPPPASAISAAEAAAREREDRPGSAMKRGREWDSEPGPAKKIASEESRARLDEQMTRRVTPPNRMPSPGEMQRRSSSEARREDQRRVNENYHPSEAAHHPQTLPSIQHMPPHPAGGPSLPPMSETPATVSNGPQSGPPSATVPVKEEPARSEQAPAHEPAARKMDVDENYDDDGDDEKRASAAVKGSPSASANNSSNGVLASGSQPAQAKTESTPAV</sequence>
<protein>
    <submittedName>
        <fullName evidence="1">Transcriptional corepressor Cyc8</fullName>
    </submittedName>
</protein>
<dbReference type="Proteomes" id="UP000249057">
    <property type="component" value="Unassembled WGS sequence"/>
</dbReference>
<proteinExistence type="predicted"/>
<evidence type="ECO:0000313" key="2">
    <source>
        <dbReference type="Proteomes" id="UP000249057"/>
    </source>
</evidence>
<dbReference type="EMBL" id="KZ825381">
    <property type="protein sequence ID" value="RAH41942.1"/>
    <property type="molecule type" value="Genomic_DNA"/>
</dbReference>